<dbReference type="AlphaFoldDB" id="A0A9D5CG37"/>
<dbReference type="Gene3D" id="1.10.238.10">
    <property type="entry name" value="EF-hand"/>
    <property type="match status" value="1"/>
</dbReference>
<organism evidence="3 4">
    <name type="scientific">Dioscorea zingiberensis</name>
    <dbReference type="NCBI Taxonomy" id="325984"/>
    <lineage>
        <taxon>Eukaryota</taxon>
        <taxon>Viridiplantae</taxon>
        <taxon>Streptophyta</taxon>
        <taxon>Embryophyta</taxon>
        <taxon>Tracheophyta</taxon>
        <taxon>Spermatophyta</taxon>
        <taxon>Magnoliopsida</taxon>
        <taxon>Liliopsida</taxon>
        <taxon>Dioscoreales</taxon>
        <taxon>Dioscoreaceae</taxon>
        <taxon>Dioscorea</taxon>
    </lineage>
</organism>
<feature type="domain" description="EF-hand" evidence="2">
    <location>
        <begin position="6"/>
        <end position="41"/>
    </location>
</feature>
<dbReference type="SUPFAM" id="SSF47473">
    <property type="entry name" value="EF-hand"/>
    <property type="match status" value="2"/>
</dbReference>
<dbReference type="OrthoDB" id="9991317at2759"/>
<dbReference type="SMART" id="SM00054">
    <property type="entry name" value="EFh"/>
    <property type="match status" value="1"/>
</dbReference>
<dbReference type="GO" id="GO:0005509">
    <property type="term" value="F:calcium ion binding"/>
    <property type="evidence" value="ECO:0007669"/>
    <property type="project" value="InterPro"/>
</dbReference>
<dbReference type="PROSITE" id="PS50005">
    <property type="entry name" value="TPR"/>
    <property type="match status" value="4"/>
</dbReference>
<evidence type="ECO:0000313" key="3">
    <source>
        <dbReference type="EMBL" id="KAJ0972027.1"/>
    </source>
</evidence>
<dbReference type="InterPro" id="IPR011992">
    <property type="entry name" value="EF-hand-dom_pair"/>
</dbReference>
<dbReference type="PROSITE" id="PS50222">
    <property type="entry name" value="EF_HAND_2"/>
    <property type="match status" value="1"/>
</dbReference>
<evidence type="ECO:0000256" key="1">
    <source>
        <dbReference type="PROSITE-ProRule" id="PRU00339"/>
    </source>
</evidence>
<proteinExistence type="predicted"/>
<evidence type="ECO:0000313" key="4">
    <source>
        <dbReference type="Proteomes" id="UP001085076"/>
    </source>
</evidence>
<comment type="caution">
    <text evidence="3">The sequence shown here is derived from an EMBL/GenBank/DDBJ whole genome shotgun (WGS) entry which is preliminary data.</text>
</comment>
<dbReference type="InterPro" id="IPR011990">
    <property type="entry name" value="TPR-like_helical_dom_sf"/>
</dbReference>
<dbReference type="SMART" id="SM00028">
    <property type="entry name" value="TPR"/>
    <property type="match status" value="7"/>
</dbReference>
<dbReference type="GO" id="GO:0005886">
    <property type="term" value="C:plasma membrane"/>
    <property type="evidence" value="ECO:0007669"/>
    <property type="project" value="TreeGrafter"/>
</dbReference>
<reference evidence="3" key="2">
    <citation type="journal article" date="2022" name="Hortic Res">
        <title>The genome of Dioscorea zingiberensis sheds light on the biosynthesis, origin and evolution of the medicinally important diosgenin saponins.</title>
        <authorList>
            <person name="Li Y."/>
            <person name="Tan C."/>
            <person name="Li Z."/>
            <person name="Guo J."/>
            <person name="Li S."/>
            <person name="Chen X."/>
            <person name="Wang C."/>
            <person name="Dai X."/>
            <person name="Yang H."/>
            <person name="Song W."/>
            <person name="Hou L."/>
            <person name="Xu J."/>
            <person name="Tong Z."/>
            <person name="Xu A."/>
            <person name="Yuan X."/>
            <person name="Wang W."/>
            <person name="Yang Q."/>
            <person name="Chen L."/>
            <person name="Sun Z."/>
            <person name="Wang K."/>
            <person name="Pan B."/>
            <person name="Chen J."/>
            <person name="Bao Y."/>
            <person name="Liu F."/>
            <person name="Qi X."/>
            <person name="Gang D.R."/>
            <person name="Wen J."/>
            <person name="Li J."/>
        </authorList>
    </citation>
    <scope>NUCLEOTIDE SEQUENCE</scope>
    <source>
        <strain evidence="3">Dzin_1.0</strain>
    </source>
</reference>
<feature type="repeat" description="TPR" evidence="1">
    <location>
        <begin position="321"/>
        <end position="354"/>
    </location>
</feature>
<dbReference type="Gene3D" id="1.25.40.10">
    <property type="entry name" value="Tetratricopeptide repeat domain"/>
    <property type="match status" value="2"/>
</dbReference>
<gene>
    <name evidence="3" type="ORF">J5N97_019986</name>
</gene>
<dbReference type="EMBL" id="JAGGNH010000005">
    <property type="protein sequence ID" value="KAJ0972027.1"/>
    <property type="molecule type" value="Genomic_DNA"/>
</dbReference>
<evidence type="ECO:0000259" key="2">
    <source>
        <dbReference type="PROSITE" id="PS50222"/>
    </source>
</evidence>
<accession>A0A9D5CG37</accession>
<dbReference type="Proteomes" id="UP001085076">
    <property type="component" value="Miscellaneous, Linkage group lg05"/>
</dbReference>
<name>A0A9D5CG37_9LILI</name>
<keyword evidence="4" id="KW-1185">Reference proteome</keyword>
<dbReference type="SUPFAM" id="SSF48452">
    <property type="entry name" value="TPR-like"/>
    <property type="match status" value="1"/>
</dbReference>
<dbReference type="PANTHER" id="PTHR45081">
    <property type="entry name" value="EF HAND FAMILY PROTEIN, PUTATIVE, EXPRESSED-RELATED"/>
    <property type="match status" value="1"/>
</dbReference>
<keyword evidence="1" id="KW-0802">TPR repeat</keyword>
<dbReference type="InterPro" id="IPR019734">
    <property type="entry name" value="TPR_rpt"/>
</dbReference>
<feature type="repeat" description="TPR" evidence="1">
    <location>
        <begin position="389"/>
        <end position="422"/>
    </location>
</feature>
<dbReference type="Pfam" id="PF14559">
    <property type="entry name" value="TPR_19"/>
    <property type="match status" value="1"/>
</dbReference>
<protein>
    <recommendedName>
        <fullName evidence="2">EF-hand domain-containing protein</fullName>
    </recommendedName>
</protein>
<dbReference type="Pfam" id="PF13432">
    <property type="entry name" value="TPR_16"/>
    <property type="match status" value="2"/>
</dbReference>
<dbReference type="PROSITE" id="PS50293">
    <property type="entry name" value="TPR_REGION"/>
    <property type="match status" value="1"/>
</dbReference>
<reference evidence="3" key="1">
    <citation type="submission" date="2021-03" db="EMBL/GenBank/DDBJ databases">
        <authorList>
            <person name="Li Z."/>
            <person name="Yang C."/>
        </authorList>
    </citation>
    <scope>NUCLEOTIDE SEQUENCE</scope>
    <source>
        <strain evidence="3">Dzin_1.0</strain>
        <tissue evidence="3">Leaf</tissue>
    </source>
</reference>
<feature type="repeat" description="TPR" evidence="1">
    <location>
        <begin position="355"/>
        <end position="388"/>
    </location>
</feature>
<sequence>MAAGSTRIEKVRRIFERFDLNGDGGLDRSEMAALVAAVNPSVPFTPDQLSSIVDEVFRSYSDFVSDPQAGLSLPGLLRTYDDGAGDLDRDLAALNLSEHPCPNPNPNPTPSPTSFPSWISSPNQGITHESTLKTIRDLETLIRTRLRSSTRSRNPKDLNVFEGNSESGWSAELDKKLPISTPNTADFRTFLKDLKDLRAGVDLSPITDEAFYGHMAIGRILYDHKLFSEAIQSFLRAAELRPSDARPHFHKGNALWSLDRTAEARACYSIALQAAEADALHCSALLPQIHVNLGISMEGDGLLINAAEHYREAAILCPTHYRALKHLGSALFGVGDYGSAEKALEAAVSLNPNFADAHCDLGSVLHALGDEERAIASLQCAIDLKPDHLDALYNLGGLFNDAGRYSRAVEMYGRVLALKPDHWRAHLNQAVALLGAGEVEEAKKALNEAFKLTNRLELYDAILHLKQVEKGKKDGGAEFIIVDAAKILPGNDKTTLREHLSDALRIRNVQKMTKLGRCNVVLLKEEIGKQSLHERRMRKAELEIVLRKHLHFLQPESFQCSVKAVDEKVLVALDVTGSGKVDLCMFIAIVAPICAGSAEQRKRAAFDALQWLSTKYERQGEIAKVDAAVYLRYLRAIYYPSQTFTDLMEGHGEEQEKMMISFHEFVNMFDDIDCGFGIMNTLMKLEDAEKVQKSKRYCSVCRYRIVGLMFREISARFCLCSICYSECKVPKAFQKQEYKFKEYQID</sequence>
<dbReference type="PANTHER" id="PTHR45081:SF1">
    <property type="entry name" value="EF HAND FAMILY PROTEIN, PUTATIVE, EXPRESSED-RELATED"/>
    <property type="match status" value="1"/>
</dbReference>
<feature type="repeat" description="TPR" evidence="1">
    <location>
        <begin position="211"/>
        <end position="244"/>
    </location>
</feature>
<dbReference type="InterPro" id="IPR002048">
    <property type="entry name" value="EF_hand_dom"/>
</dbReference>